<reference evidence="2" key="1">
    <citation type="journal article" date="2011" name="PLoS Genet.">
        <title>Genomic analysis of the necrotrophic fungal pathogens Sclerotinia sclerotiorum and Botrytis cinerea.</title>
        <authorList>
            <person name="Amselem J."/>
            <person name="Cuomo C.A."/>
            <person name="van Kan J.A."/>
            <person name="Viaud M."/>
            <person name="Benito E.P."/>
            <person name="Couloux A."/>
            <person name="Coutinho P.M."/>
            <person name="de Vries R.P."/>
            <person name="Dyer P.S."/>
            <person name="Fillinger S."/>
            <person name="Fournier E."/>
            <person name="Gout L."/>
            <person name="Hahn M."/>
            <person name="Kohn L."/>
            <person name="Lapalu N."/>
            <person name="Plummer K.M."/>
            <person name="Pradier J.M."/>
            <person name="Quevillon E."/>
            <person name="Sharon A."/>
            <person name="Simon A."/>
            <person name="ten Have A."/>
            <person name="Tudzynski B."/>
            <person name="Tudzynski P."/>
            <person name="Wincker P."/>
            <person name="Andrew M."/>
            <person name="Anthouard V."/>
            <person name="Beever R.E."/>
            <person name="Beffa R."/>
            <person name="Benoit I."/>
            <person name="Bouzid O."/>
            <person name="Brault B."/>
            <person name="Chen Z."/>
            <person name="Choquer M."/>
            <person name="Collemare J."/>
            <person name="Cotton P."/>
            <person name="Danchin E.G."/>
            <person name="Da Silva C."/>
            <person name="Gautier A."/>
            <person name="Giraud C."/>
            <person name="Giraud T."/>
            <person name="Gonzalez C."/>
            <person name="Grossetete S."/>
            <person name="Guldener U."/>
            <person name="Henrissat B."/>
            <person name="Howlett B.J."/>
            <person name="Kodira C."/>
            <person name="Kretschmer M."/>
            <person name="Lappartient A."/>
            <person name="Leroch M."/>
            <person name="Levis C."/>
            <person name="Mauceli E."/>
            <person name="Neuveglise C."/>
            <person name="Oeser B."/>
            <person name="Pearson M."/>
            <person name="Poulain J."/>
            <person name="Poussereau N."/>
            <person name="Quesneville H."/>
            <person name="Rascle C."/>
            <person name="Schumacher J."/>
            <person name="Segurens B."/>
            <person name="Sexton A."/>
            <person name="Silva E."/>
            <person name="Sirven C."/>
            <person name="Soanes D.M."/>
            <person name="Talbot N.J."/>
            <person name="Templeton M."/>
            <person name="Yandava C."/>
            <person name="Yarden O."/>
            <person name="Zeng Q."/>
            <person name="Rollins J.A."/>
            <person name="Lebrun M.H."/>
            <person name="Dickman M."/>
        </authorList>
    </citation>
    <scope>NUCLEOTIDE SEQUENCE [LARGE SCALE GENOMIC DNA]</scope>
    <source>
        <strain evidence="2">T4</strain>
    </source>
</reference>
<dbReference type="HOGENOM" id="CLU_3013938_0_0_1"/>
<sequence length="56" mass="6200">MSQEFEQEILRILTARDIAKWESHKVEGSDEDGGNGWLVDNTSRFGSSCVDLSGVV</sequence>
<dbReference type="AlphaFoldDB" id="G2Y982"/>
<evidence type="ECO:0000313" key="2">
    <source>
        <dbReference type="Proteomes" id="UP000008177"/>
    </source>
</evidence>
<evidence type="ECO:0000313" key="1">
    <source>
        <dbReference type="EMBL" id="CCD49158.1"/>
    </source>
</evidence>
<dbReference type="EMBL" id="FQ790300">
    <property type="protein sequence ID" value="CCD49158.1"/>
    <property type="molecule type" value="Genomic_DNA"/>
</dbReference>
<name>G2Y982_BOTF4</name>
<protein>
    <submittedName>
        <fullName evidence="1">Uncharacterized protein</fullName>
    </submittedName>
</protein>
<accession>G2Y982</accession>
<organism evidence="1 2">
    <name type="scientific">Botryotinia fuckeliana (strain T4)</name>
    <name type="common">Noble rot fungus</name>
    <name type="synonym">Botrytis cinerea</name>
    <dbReference type="NCBI Taxonomy" id="999810"/>
    <lineage>
        <taxon>Eukaryota</taxon>
        <taxon>Fungi</taxon>
        <taxon>Dikarya</taxon>
        <taxon>Ascomycota</taxon>
        <taxon>Pezizomycotina</taxon>
        <taxon>Leotiomycetes</taxon>
        <taxon>Helotiales</taxon>
        <taxon>Sclerotiniaceae</taxon>
        <taxon>Botrytis</taxon>
    </lineage>
</organism>
<gene>
    <name evidence="1" type="ORF">BofuT4_uP030340.1</name>
</gene>
<dbReference type="InParanoid" id="G2Y982"/>
<proteinExistence type="predicted"/>
<dbReference type="Proteomes" id="UP000008177">
    <property type="component" value="Unplaced contigs"/>
</dbReference>